<dbReference type="InterPro" id="IPR004925">
    <property type="entry name" value="HpaB/PvcC/4-BUDH"/>
</dbReference>
<feature type="compositionally biased region" description="Basic and acidic residues" evidence="5">
    <location>
        <begin position="505"/>
        <end position="515"/>
    </location>
</feature>
<dbReference type="SUPFAM" id="SSF47203">
    <property type="entry name" value="Acyl-CoA dehydrogenase C-terminal domain-like"/>
    <property type="match status" value="1"/>
</dbReference>
<dbReference type="PANTHER" id="PTHR36117:SF3">
    <property type="entry name" value="4-HYDROXYPHENYLACETATE 3-MONOOXYGENASE-RELATED"/>
    <property type="match status" value="1"/>
</dbReference>
<evidence type="ECO:0000256" key="3">
    <source>
        <dbReference type="ARBA" id="ARBA00023002"/>
    </source>
</evidence>
<dbReference type="PANTHER" id="PTHR36117">
    <property type="entry name" value="4-HYDROXYPHENYLACETATE 3-MONOOXYGENASE-RELATED"/>
    <property type="match status" value="1"/>
</dbReference>
<sequence>MTASIEATRHQPGPVSPITETAPQGLQTSARYLEGLNDGRTVWLNGERIANVAEHPAFAEAARELGRLFDLQHSPELSHVLTVEEQGRRIATAYQLPTTIEHLRAKRRNADVWMHETWGLHGRSPAFMSTIGVGLYDFRKRLGTNRPQFETNAENYYRHLADNDLVLAHALGDPQIDRSASPLDDEDLALRVVSENSDGIIVRGAKQLTTLAPYAHEVLVYLSASFANRGAERFVVWFGIPVATEGLTILSREPLGHSDFGHAHPFGKRFDEQDSMLFFDDVFVPWDRVLLLGDGQLAREGLGRINAWSQYVGQVRFRERLQSLLSVGIVLAESIGVDGFRNIEEDLGELASYVEILDHFIDAGEATAHTTDGGLLAPGATPAAAVWAAQIAPRCTEIVRRIGSAGILMQPTEADLASPLRPFLDRYMRGKTLPVEDKSRLFRLAWDLTADSFGSRQDLYEFVHRGDITRNRINILRRHQDSRHVQRVRDIIKHPLEPSATTARGQDRDHTKGTP</sequence>
<protein>
    <submittedName>
        <fullName evidence="8">Anthranilate 3-monooxygenase oxygenase component</fullName>
        <ecNumber evidence="8">1.14.14.8</ecNumber>
    </submittedName>
</protein>
<evidence type="ECO:0000313" key="10">
    <source>
        <dbReference type="Proteomes" id="UP000294844"/>
    </source>
</evidence>
<dbReference type="Gene3D" id="1.10.3140.10">
    <property type="entry name" value="4-hydroxybutyryl-coa dehydratase, domain 1"/>
    <property type="match status" value="1"/>
</dbReference>
<keyword evidence="10" id="KW-1185">Reference proteome</keyword>
<dbReference type="Proteomes" id="UP000294844">
    <property type="component" value="Unassembled WGS sequence"/>
</dbReference>
<proteinExistence type="predicted"/>
<dbReference type="InterPro" id="IPR024719">
    <property type="entry name" value="HpaB/PvcC/4-BUDH_C"/>
</dbReference>
<evidence type="ECO:0000313" key="11">
    <source>
        <dbReference type="Proteomes" id="UP000295685"/>
    </source>
</evidence>
<dbReference type="AlphaFoldDB" id="A0A4V3HZP5"/>
<keyword evidence="2 4" id="KW-0274">FAD</keyword>
<dbReference type="SUPFAM" id="SSF56645">
    <property type="entry name" value="Acyl-CoA dehydrogenase NM domain-like"/>
    <property type="match status" value="1"/>
</dbReference>
<evidence type="ECO:0000256" key="2">
    <source>
        <dbReference type="ARBA" id="ARBA00022827"/>
    </source>
</evidence>
<dbReference type="Gene3D" id="1.20.140.10">
    <property type="entry name" value="Butyryl-CoA Dehydrogenase, subunit A, domain 3"/>
    <property type="match status" value="1"/>
</dbReference>
<feature type="region of interest" description="Disordered" evidence="5">
    <location>
        <begin position="1"/>
        <end position="21"/>
    </location>
</feature>
<reference evidence="10 11" key="1">
    <citation type="journal article" date="2019" name="Sci. Rep.">
        <title>Extended insight into the Mycobacterium chelonae-abscessus complex through whole genome sequencing of Mycobacterium salmoniphilum outbreak and Mycobacterium salmoniphilum-like strains.</title>
        <authorList>
            <person name="Behra P.R.K."/>
            <person name="Das S."/>
            <person name="Pettersson B.M.F."/>
            <person name="Shirreff L."/>
            <person name="DuCote T."/>
            <person name="Jacobsson K.G."/>
            <person name="Ennis D.G."/>
            <person name="Kirsebom L.A."/>
        </authorList>
    </citation>
    <scope>NUCLEOTIDE SEQUENCE [LARGE SCALE GENOMIC DNA]</scope>
    <source>
        <strain evidence="9 10">CCUG 60883</strain>
        <strain evidence="8 11">CCUG 60885</strain>
    </source>
</reference>
<dbReference type="Pfam" id="PF03241">
    <property type="entry name" value="HpaB"/>
    <property type="match status" value="1"/>
</dbReference>
<dbReference type="GO" id="GO:0004497">
    <property type="term" value="F:monooxygenase activity"/>
    <property type="evidence" value="ECO:0007669"/>
    <property type="project" value="UniProtKB-KW"/>
</dbReference>
<dbReference type="InterPro" id="IPR046373">
    <property type="entry name" value="Acyl-CoA_Oxase/DH_mid-dom_sf"/>
</dbReference>
<dbReference type="Proteomes" id="UP000295685">
    <property type="component" value="Unassembled WGS sequence"/>
</dbReference>
<dbReference type="EMBL" id="PECM01000008">
    <property type="protein sequence ID" value="TEA05132.1"/>
    <property type="molecule type" value="Genomic_DNA"/>
</dbReference>
<dbReference type="EC" id="1.14.14.8" evidence="8"/>
<evidence type="ECO:0000259" key="6">
    <source>
        <dbReference type="Pfam" id="PF03241"/>
    </source>
</evidence>
<keyword evidence="1" id="KW-0285">Flavoprotein</keyword>
<feature type="binding site" evidence="4">
    <location>
        <begin position="467"/>
        <end position="470"/>
    </location>
    <ligand>
        <name>FAD</name>
        <dbReference type="ChEBI" id="CHEBI:57692"/>
    </ligand>
</feature>
<evidence type="ECO:0000256" key="4">
    <source>
        <dbReference type="PIRSR" id="PIRSR000331-2"/>
    </source>
</evidence>
<feature type="binding site" evidence="4">
    <location>
        <begin position="169"/>
        <end position="171"/>
    </location>
    <ligand>
        <name>FAD</name>
        <dbReference type="ChEBI" id="CHEBI:57692"/>
    </ligand>
</feature>
<gene>
    <name evidence="8" type="primary">hpaH</name>
    <name evidence="9" type="ORF">CCUG60883_02432</name>
    <name evidence="8" type="ORF">CCUG60885_02173</name>
</gene>
<feature type="region of interest" description="Disordered" evidence="5">
    <location>
        <begin position="492"/>
        <end position="515"/>
    </location>
</feature>
<feature type="binding site" evidence="4">
    <location>
        <position position="210"/>
    </location>
    <ligand>
        <name>FAD</name>
        <dbReference type="ChEBI" id="CHEBI:57692"/>
    </ligand>
</feature>
<keyword evidence="8" id="KW-0503">Monooxygenase</keyword>
<dbReference type="InterPro" id="IPR036250">
    <property type="entry name" value="AcylCo_DH-like_C"/>
</dbReference>
<dbReference type="InterPro" id="IPR009100">
    <property type="entry name" value="AcylCoA_DH/oxidase_NM_dom_sf"/>
</dbReference>
<dbReference type="GO" id="GO:0016627">
    <property type="term" value="F:oxidoreductase activity, acting on the CH-CH group of donors"/>
    <property type="evidence" value="ECO:0007669"/>
    <property type="project" value="InterPro"/>
</dbReference>
<keyword evidence="3 8" id="KW-0560">Oxidoreductase</keyword>
<feature type="domain" description="HpaB/PvcC/4-BUDH C-terminal" evidence="6">
    <location>
        <begin position="309"/>
        <end position="492"/>
    </location>
</feature>
<name>A0A4V3HZP5_9MYCO</name>
<dbReference type="PIRSF" id="PIRSF000331">
    <property type="entry name" value="HpaA_HpaB"/>
    <property type="match status" value="1"/>
</dbReference>
<dbReference type="Gene3D" id="2.40.110.10">
    <property type="entry name" value="Butyryl-CoA Dehydrogenase, subunit A, domain 2"/>
    <property type="match status" value="1"/>
</dbReference>
<evidence type="ECO:0000313" key="8">
    <source>
        <dbReference type="EMBL" id="TDZ96035.1"/>
    </source>
</evidence>
<dbReference type="OrthoDB" id="9785230at2"/>
<accession>A0A4V3HZP5</accession>
<dbReference type="Pfam" id="PF11794">
    <property type="entry name" value="HpaB_N"/>
    <property type="match status" value="1"/>
</dbReference>
<evidence type="ECO:0000313" key="9">
    <source>
        <dbReference type="EMBL" id="TEA05132.1"/>
    </source>
</evidence>
<feature type="domain" description="HpaB/PvcC/4-BUDH N-terminal" evidence="7">
    <location>
        <begin position="28"/>
        <end position="291"/>
    </location>
</feature>
<evidence type="ECO:0000256" key="5">
    <source>
        <dbReference type="SAM" id="MobiDB-lite"/>
    </source>
</evidence>
<dbReference type="InterPro" id="IPR024674">
    <property type="entry name" value="HpaB/PvcC/4-BUDH_N"/>
</dbReference>
<feature type="binding site" evidence="4">
    <location>
        <begin position="175"/>
        <end position="178"/>
    </location>
    <ligand>
        <name>FAD</name>
        <dbReference type="ChEBI" id="CHEBI:57692"/>
    </ligand>
</feature>
<comment type="caution">
    <text evidence="8">The sequence shown here is derived from an EMBL/GenBank/DDBJ whole genome shotgun (WGS) entry which is preliminary data.</text>
</comment>
<dbReference type="EMBL" id="PECK01000003">
    <property type="protein sequence ID" value="TDZ96035.1"/>
    <property type="molecule type" value="Genomic_DNA"/>
</dbReference>
<dbReference type="RefSeq" id="WP_134146129.1">
    <property type="nucleotide sequence ID" value="NZ_PECK01000003.1"/>
</dbReference>
<evidence type="ECO:0000259" key="7">
    <source>
        <dbReference type="Pfam" id="PF11794"/>
    </source>
</evidence>
<evidence type="ECO:0000256" key="1">
    <source>
        <dbReference type="ARBA" id="ARBA00022630"/>
    </source>
</evidence>
<organism evidence="8 11">
    <name type="scientific">Mycobacteroides salmoniphilum</name>
    <dbReference type="NCBI Taxonomy" id="404941"/>
    <lineage>
        <taxon>Bacteria</taxon>
        <taxon>Bacillati</taxon>
        <taxon>Actinomycetota</taxon>
        <taxon>Actinomycetes</taxon>
        <taxon>Mycobacteriales</taxon>
        <taxon>Mycobacteriaceae</taxon>
        <taxon>Mycobacteroides</taxon>
    </lineage>
</organism>